<evidence type="ECO:0000313" key="1">
    <source>
        <dbReference type="EMBL" id="TKC63623.1"/>
    </source>
</evidence>
<organism evidence="1 2">
    <name type="scientific">Pedobacter hiemivivus</name>
    <dbReference type="NCBI Taxonomy" id="2530454"/>
    <lineage>
        <taxon>Bacteria</taxon>
        <taxon>Pseudomonadati</taxon>
        <taxon>Bacteroidota</taxon>
        <taxon>Sphingobacteriia</taxon>
        <taxon>Sphingobacteriales</taxon>
        <taxon>Sphingobacteriaceae</taxon>
        <taxon>Pedobacter</taxon>
    </lineage>
</organism>
<dbReference type="AlphaFoldDB" id="A0A4U1GKX6"/>
<gene>
    <name evidence="1" type="ORF">FBD94_04520</name>
</gene>
<dbReference type="PROSITE" id="PS51257">
    <property type="entry name" value="PROKAR_LIPOPROTEIN"/>
    <property type="match status" value="1"/>
</dbReference>
<dbReference type="RefSeq" id="WP_136879280.1">
    <property type="nucleotide sequence ID" value="NZ_SWDX01000002.1"/>
</dbReference>
<protein>
    <submittedName>
        <fullName evidence="1">Uncharacterized protein</fullName>
    </submittedName>
</protein>
<dbReference type="Proteomes" id="UP000309594">
    <property type="component" value="Unassembled WGS sequence"/>
</dbReference>
<dbReference type="EMBL" id="SWDX01000002">
    <property type="protein sequence ID" value="TKC63623.1"/>
    <property type="molecule type" value="Genomic_DNA"/>
</dbReference>
<proteinExistence type="predicted"/>
<evidence type="ECO:0000313" key="2">
    <source>
        <dbReference type="Proteomes" id="UP000309594"/>
    </source>
</evidence>
<dbReference type="Gene3D" id="3.20.20.80">
    <property type="entry name" value="Glycosidases"/>
    <property type="match status" value="1"/>
</dbReference>
<comment type="caution">
    <text evidence="1">The sequence shown here is derived from an EMBL/GenBank/DDBJ whole genome shotgun (WGS) entry which is preliminary data.</text>
</comment>
<name>A0A4U1GKX6_9SPHI</name>
<reference evidence="1 2" key="1">
    <citation type="submission" date="2019-04" db="EMBL/GenBank/DDBJ databases">
        <title>Pedobacter sp. RP-1-16 sp. nov., isolated from Arctic soil.</title>
        <authorList>
            <person name="Dahal R.H."/>
            <person name="Kim D.-U."/>
        </authorList>
    </citation>
    <scope>NUCLEOTIDE SEQUENCE [LARGE SCALE GENOMIC DNA]</scope>
    <source>
        <strain evidence="1 2">RP-1-16</strain>
    </source>
</reference>
<sequence length="423" mass="47858">MMKRNINMVLTGLTIALMASSCKKDKSPSIEDYPLNYTIPKVAVSSDIPVGAYVYDPSGALIADEIKWTRITETYNTSIGKLGPNVQPTLGRYELKPVIASVSRLDSIARWARESKIDFLITPPIRENGNVLFPNNLNGTDSLLVNMFAEHNTVLPSVNMGEMKYAISVDIQNFSAGLSNNLLLEGAPATVINVNGQNITVSREQRLYNFLQRISLYFKDLNYYHSQGRPVLVFIGADKLYTEDSKKVYDNIRSVIKEQTGKDVYIIARQPQWTPSARFEYFFNKGKVDAVSMDNMCNVGGGATGWDRSYLLNRLINENYKLNKDYLSKNFGIDFIPSVSPSYTTYINNANPDYSAPTIRKNENDFRERCNVAKMNLGNNRMVLIESMNNWTWDSQIEPTVSNYGEGYGSKYLDIVREEFKVK</sequence>
<accession>A0A4U1GKX6</accession>